<keyword evidence="3 9" id="KW-0328">Glycosyltransferase</keyword>
<keyword evidence="4 9" id="KW-0808">Transferase</keyword>
<reference evidence="12 13" key="1">
    <citation type="submission" date="2016-10" db="EMBL/GenBank/DDBJ databases">
        <authorList>
            <person name="de Groot N.N."/>
        </authorList>
    </citation>
    <scope>NUCLEOTIDE SEQUENCE [LARGE SCALE GENOMIC DNA]</scope>
    <source>
        <strain evidence="12 13">DSM 16077</strain>
    </source>
</reference>
<feature type="binding site" evidence="9">
    <location>
        <position position="226"/>
    </location>
    <ligand>
        <name>Mg(2+)</name>
        <dbReference type="ChEBI" id="CHEBI:18420"/>
        <label>2</label>
    </ligand>
</feature>
<evidence type="ECO:0000256" key="6">
    <source>
        <dbReference type="ARBA" id="ARBA00023141"/>
    </source>
</evidence>
<dbReference type="STRING" id="144026.SAMN04488568_11859"/>
<evidence type="ECO:0000256" key="1">
    <source>
        <dbReference type="ARBA" id="ARBA00004907"/>
    </source>
</evidence>
<sequence length="339" mass="34579">MNHLALCLAAFSQGQRPETARISGAFDQLMEGDAPDAAIGGFLMGLAALGERPSDIAAGARVLRGRMATISAPQGAIDTCGTGGDGKGAYNISTAAAIVAAGAGALVAKHGNRAASSQSGSSDVLAELGVKLDCPREAVERSLTEAGVGFLFAPAHHSAVRHVASARKNLGVRTMFNLLGPLANPAGVKRQLLGVYDKRWLVPMAEALRDLGCEHALVICGQDGMDEITTTTGTDVAELRDGEITTYVVTPEDAGITRATEADLKGGDPAYNAAAILRLLEGEAGAFRDIVLLNAGAALILSGQAKTLAEGAKLAAAAIDDGRARTALARMAAISRGEA</sequence>
<feature type="domain" description="Glycosyl transferase family 3 N-terminal" evidence="11">
    <location>
        <begin position="13"/>
        <end position="65"/>
    </location>
</feature>
<comment type="pathway">
    <text evidence="1 9">Amino-acid biosynthesis; L-tryptophan biosynthesis; L-tryptophan from chorismate: step 2/5.</text>
</comment>
<comment type="catalytic activity">
    <reaction evidence="7 9">
        <text>N-(5-phospho-beta-D-ribosyl)anthranilate + diphosphate = 5-phospho-alpha-D-ribose 1-diphosphate + anthranilate</text>
        <dbReference type="Rhea" id="RHEA:11768"/>
        <dbReference type="ChEBI" id="CHEBI:16567"/>
        <dbReference type="ChEBI" id="CHEBI:18277"/>
        <dbReference type="ChEBI" id="CHEBI:33019"/>
        <dbReference type="ChEBI" id="CHEBI:58017"/>
        <dbReference type="EC" id="2.4.2.18"/>
    </reaction>
</comment>
<keyword evidence="13" id="KW-1185">Reference proteome</keyword>
<keyword evidence="9" id="KW-0479">Metal-binding</keyword>
<protein>
    <recommendedName>
        <fullName evidence="9">Anthranilate phosphoribosyltransferase</fullName>
        <ecNumber evidence="9">2.4.2.18</ecNumber>
    </recommendedName>
</protein>
<evidence type="ECO:0000256" key="5">
    <source>
        <dbReference type="ARBA" id="ARBA00022822"/>
    </source>
</evidence>
<evidence type="ECO:0000256" key="2">
    <source>
        <dbReference type="ARBA" id="ARBA00022605"/>
    </source>
</evidence>
<dbReference type="GO" id="GO:0000287">
    <property type="term" value="F:magnesium ion binding"/>
    <property type="evidence" value="ECO:0007669"/>
    <property type="project" value="UniProtKB-UniRule"/>
</dbReference>
<comment type="similarity">
    <text evidence="9">Belongs to the anthranilate phosphoribosyltransferase family.</text>
</comment>
<dbReference type="HAMAP" id="MF_00211">
    <property type="entry name" value="TrpD"/>
    <property type="match status" value="1"/>
</dbReference>
<feature type="binding site" evidence="9">
    <location>
        <position position="167"/>
    </location>
    <ligand>
        <name>anthranilate</name>
        <dbReference type="ChEBI" id="CHEBI:16567"/>
        <label>2</label>
    </ligand>
</feature>
<dbReference type="Pfam" id="PF00591">
    <property type="entry name" value="Glycos_transf_3"/>
    <property type="match status" value="1"/>
</dbReference>
<evidence type="ECO:0000256" key="7">
    <source>
        <dbReference type="ARBA" id="ARBA00052328"/>
    </source>
</evidence>
<comment type="subunit">
    <text evidence="9">Homodimer.</text>
</comment>
<feature type="binding site" evidence="9">
    <location>
        <position position="227"/>
    </location>
    <ligand>
        <name>Mg(2+)</name>
        <dbReference type="ChEBI" id="CHEBI:18420"/>
        <label>2</label>
    </ligand>
</feature>
<dbReference type="AlphaFoldDB" id="A0A1G9VB71"/>
<dbReference type="SUPFAM" id="SSF52418">
    <property type="entry name" value="Nucleoside phosphorylase/phosphoribosyltransferase catalytic domain"/>
    <property type="match status" value="1"/>
</dbReference>
<feature type="binding site" evidence="9">
    <location>
        <position position="121"/>
    </location>
    <ligand>
        <name>5-phospho-alpha-D-ribose 1-diphosphate</name>
        <dbReference type="ChEBI" id="CHEBI:58017"/>
    </ligand>
</feature>
<dbReference type="UniPathway" id="UPA00035">
    <property type="reaction ID" value="UER00041"/>
</dbReference>
<proteinExistence type="inferred from homology"/>
<dbReference type="Pfam" id="PF02885">
    <property type="entry name" value="Glycos_trans_3N"/>
    <property type="match status" value="1"/>
</dbReference>
<dbReference type="PANTHER" id="PTHR43285:SF2">
    <property type="entry name" value="ANTHRANILATE PHOSPHORIBOSYLTRANSFERASE"/>
    <property type="match status" value="1"/>
</dbReference>
<dbReference type="Gene3D" id="1.20.970.10">
    <property type="entry name" value="Transferase, Pyrimidine Nucleoside Phosphorylase, Chain C"/>
    <property type="match status" value="1"/>
</dbReference>
<organism evidence="12 13">
    <name type="scientific">Maricaulis salignorans</name>
    <dbReference type="NCBI Taxonomy" id="144026"/>
    <lineage>
        <taxon>Bacteria</taxon>
        <taxon>Pseudomonadati</taxon>
        <taxon>Pseudomonadota</taxon>
        <taxon>Alphaproteobacteria</taxon>
        <taxon>Maricaulales</taxon>
        <taxon>Maricaulaceae</taxon>
        <taxon>Maricaulis</taxon>
    </lineage>
</organism>
<evidence type="ECO:0000256" key="9">
    <source>
        <dbReference type="HAMAP-Rule" id="MF_00211"/>
    </source>
</evidence>
<keyword evidence="2 9" id="KW-0028">Amino-acid biosynthesis</keyword>
<dbReference type="InterPro" id="IPR036320">
    <property type="entry name" value="Glycosyl_Trfase_fam3_N_dom_sf"/>
</dbReference>
<dbReference type="InterPro" id="IPR017459">
    <property type="entry name" value="Glycosyl_Trfase_fam3_N_dom"/>
</dbReference>
<dbReference type="FunFam" id="3.40.1030.10:FF:000002">
    <property type="entry name" value="Anthranilate phosphoribosyltransferase"/>
    <property type="match status" value="1"/>
</dbReference>
<accession>A0A1G9VB71</accession>
<comment type="function">
    <text evidence="9">Catalyzes the transfer of the phosphoribosyl group of 5-phosphorylribose-1-pyrophosphate (PRPP) to anthranilate to yield N-(5'-phosphoribosyl)-anthranilate (PRA).</text>
</comment>
<feature type="binding site" evidence="9">
    <location>
        <position position="81"/>
    </location>
    <ligand>
        <name>5-phospho-alpha-D-ribose 1-diphosphate</name>
        <dbReference type="ChEBI" id="CHEBI:58017"/>
    </ligand>
</feature>
<feature type="binding site" evidence="9">
    <location>
        <position position="112"/>
    </location>
    <ligand>
        <name>anthranilate</name>
        <dbReference type="ChEBI" id="CHEBI:16567"/>
        <label>1</label>
    </ligand>
</feature>
<feature type="domain" description="Glycosyl transferase family 3" evidence="10">
    <location>
        <begin position="75"/>
        <end position="324"/>
    </location>
</feature>
<dbReference type="Proteomes" id="UP000199759">
    <property type="component" value="Unassembled WGS sequence"/>
</dbReference>
<dbReference type="RefSeq" id="WP_091771342.1">
    <property type="nucleotide sequence ID" value="NZ_FNHG01000018.1"/>
</dbReference>
<evidence type="ECO:0000259" key="11">
    <source>
        <dbReference type="Pfam" id="PF02885"/>
    </source>
</evidence>
<evidence type="ECO:0000256" key="4">
    <source>
        <dbReference type="ARBA" id="ARBA00022679"/>
    </source>
</evidence>
<feature type="binding site" evidence="9">
    <location>
        <position position="93"/>
    </location>
    <ligand>
        <name>Mg(2+)</name>
        <dbReference type="ChEBI" id="CHEBI:18420"/>
        <label>1</label>
    </ligand>
</feature>
<comment type="cofactor">
    <cofactor evidence="9">
        <name>Mg(2+)</name>
        <dbReference type="ChEBI" id="CHEBI:18420"/>
    </cofactor>
    <text evidence="9">Binds 2 magnesium ions per monomer.</text>
</comment>
<feature type="binding site" evidence="9">
    <location>
        <position position="81"/>
    </location>
    <ligand>
        <name>anthranilate</name>
        <dbReference type="ChEBI" id="CHEBI:16567"/>
        <label>1</label>
    </ligand>
</feature>
<keyword evidence="9" id="KW-0460">Magnesium</keyword>
<comment type="similarity">
    <text evidence="8">In the C-terminal section; belongs to the anthranilate phosphoribosyltransferase family.</text>
</comment>
<dbReference type="GO" id="GO:0004048">
    <property type="term" value="F:anthranilate phosphoribosyltransferase activity"/>
    <property type="evidence" value="ECO:0007669"/>
    <property type="project" value="UniProtKB-UniRule"/>
</dbReference>
<dbReference type="Gene3D" id="3.40.1030.10">
    <property type="entry name" value="Nucleoside phosphorylase/phosphoribosyltransferase catalytic domain"/>
    <property type="match status" value="1"/>
</dbReference>
<evidence type="ECO:0000256" key="3">
    <source>
        <dbReference type="ARBA" id="ARBA00022676"/>
    </source>
</evidence>
<evidence type="ECO:0000259" key="10">
    <source>
        <dbReference type="Pfam" id="PF00591"/>
    </source>
</evidence>
<keyword evidence="6 9" id="KW-0057">Aromatic amino acid biosynthesis</keyword>
<feature type="binding site" evidence="9">
    <location>
        <begin position="84"/>
        <end position="85"/>
    </location>
    <ligand>
        <name>5-phospho-alpha-D-ribose 1-diphosphate</name>
        <dbReference type="ChEBI" id="CHEBI:58017"/>
    </ligand>
</feature>
<evidence type="ECO:0000256" key="8">
    <source>
        <dbReference type="ARBA" id="ARBA00061188"/>
    </source>
</evidence>
<dbReference type="InterPro" id="IPR035902">
    <property type="entry name" value="Nuc_phospho_transferase"/>
</dbReference>
<dbReference type="GO" id="GO:0005829">
    <property type="term" value="C:cytosol"/>
    <property type="evidence" value="ECO:0007669"/>
    <property type="project" value="TreeGrafter"/>
</dbReference>
<feature type="binding site" evidence="9">
    <location>
        <position position="227"/>
    </location>
    <ligand>
        <name>Mg(2+)</name>
        <dbReference type="ChEBI" id="CHEBI:18420"/>
        <label>1</label>
    </ligand>
</feature>
<dbReference type="PANTHER" id="PTHR43285">
    <property type="entry name" value="ANTHRANILATE PHOSPHORIBOSYLTRANSFERASE"/>
    <property type="match status" value="1"/>
</dbReference>
<comment type="caution">
    <text evidence="9">Lacks conserved residue(s) required for the propagation of feature annotation.</text>
</comment>
<dbReference type="EMBL" id="FNHG01000018">
    <property type="protein sequence ID" value="SDM69320.1"/>
    <property type="molecule type" value="Genomic_DNA"/>
</dbReference>
<feature type="binding site" evidence="9">
    <location>
        <begin position="91"/>
        <end position="94"/>
    </location>
    <ligand>
        <name>5-phospho-alpha-D-ribose 1-diphosphate</name>
        <dbReference type="ChEBI" id="CHEBI:58017"/>
    </ligand>
</feature>
<dbReference type="InterPro" id="IPR000312">
    <property type="entry name" value="Glycosyl_Trfase_fam3"/>
</dbReference>
<keyword evidence="5 9" id="KW-0822">Tryptophan biosynthesis</keyword>
<feature type="binding site" evidence="9">
    <location>
        <begin position="109"/>
        <end position="117"/>
    </location>
    <ligand>
        <name>5-phospho-alpha-D-ribose 1-diphosphate</name>
        <dbReference type="ChEBI" id="CHEBI:58017"/>
    </ligand>
</feature>
<gene>
    <name evidence="9" type="primary">trpD</name>
    <name evidence="12" type="ORF">SAMN04488568_11859</name>
</gene>
<dbReference type="GO" id="GO:0000162">
    <property type="term" value="P:L-tryptophan biosynthetic process"/>
    <property type="evidence" value="ECO:0007669"/>
    <property type="project" value="UniProtKB-UniRule"/>
</dbReference>
<dbReference type="OrthoDB" id="9806430at2"/>
<name>A0A1G9VB71_9PROT</name>
<evidence type="ECO:0000313" key="13">
    <source>
        <dbReference type="Proteomes" id="UP000199759"/>
    </source>
</evidence>
<dbReference type="NCBIfam" id="TIGR01245">
    <property type="entry name" value="trpD"/>
    <property type="match status" value="1"/>
</dbReference>
<dbReference type="EC" id="2.4.2.18" evidence="9"/>
<dbReference type="SUPFAM" id="SSF47648">
    <property type="entry name" value="Nucleoside phosphorylase/phosphoribosyltransferase N-terminal domain"/>
    <property type="match status" value="1"/>
</dbReference>
<dbReference type="InterPro" id="IPR005940">
    <property type="entry name" value="Anthranilate_Pribosyl_Tfrase"/>
</dbReference>
<evidence type="ECO:0000313" key="12">
    <source>
        <dbReference type="EMBL" id="SDM69320.1"/>
    </source>
</evidence>